<protein>
    <submittedName>
        <fullName evidence="6">Mannose-6-phosphate isomerase</fullName>
    </submittedName>
</protein>
<evidence type="ECO:0000313" key="6">
    <source>
        <dbReference type="EMBL" id="QEE30803.1"/>
    </source>
</evidence>
<dbReference type="AlphaFoldDB" id="A0A5B9EF25"/>
<dbReference type="PANTHER" id="PTHR42742">
    <property type="entry name" value="TRANSCRIPTIONAL REPRESSOR MPRA"/>
    <property type="match status" value="1"/>
</dbReference>
<feature type="binding site" evidence="3">
    <location>
        <position position="112"/>
    </location>
    <ligand>
        <name>Zn(2+)</name>
        <dbReference type="ChEBI" id="CHEBI:29105"/>
    </ligand>
</feature>
<dbReference type="Gene3D" id="2.60.120.10">
    <property type="entry name" value="Jelly Rolls"/>
    <property type="match status" value="2"/>
</dbReference>
<evidence type="ECO:0000259" key="5">
    <source>
        <dbReference type="Pfam" id="PF20511"/>
    </source>
</evidence>
<dbReference type="InterPro" id="IPR011051">
    <property type="entry name" value="RmlC_Cupin_sf"/>
</dbReference>
<proteinExistence type="predicted"/>
<feature type="binding site" evidence="3">
    <location>
        <position position="171"/>
    </location>
    <ligand>
        <name>Zn(2+)</name>
        <dbReference type="ChEBI" id="CHEBI:29105"/>
    </ligand>
</feature>
<evidence type="ECO:0000256" key="1">
    <source>
        <dbReference type="ARBA" id="ARBA00022723"/>
    </source>
</evidence>
<dbReference type="SUPFAM" id="SSF51182">
    <property type="entry name" value="RmlC-like cupins"/>
    <property type="match status" value="1"/>
</dbReference>
<sequence length="309" mass="33517">MPSLNPFRLKPSLVARIWGRTNLAPWYTDRPVEKIGESWLTGEQCTVEGGPFAGQTLRELSAAYPEELLGESKALGEFPLLLKLLFPDDKLSVQVHPNDEQAAKRNSQGKTECWYVLDAEPGATVALGFKDPKVAVEQVREAIKQERLEDLLHFEPVSVGDLVYVDANTVHAIGPGVTLLEVQQTSDITYRLYDYGRPRELHLEEGLAVMKAATAAGKRAPVQKNGFTRLVEERYFSVDRVELAAGAMLDVAAPGKPQCLVLLSGEATLTSEGGDTLELTPASAVVIPAATKQAVLKAGSDCVVVRAIV</sequence>
<dbReference type="OrthoDB" id="9808275at2"/>
<dbReference type="PIRSF" id="PIRSF036894">
    <property type="entry name" value="PMI_Firm_short"/>
    <property type="match status" value="1"/>
</dbReference>
<feature type="domain" description="Phosphomannose isomerase type I catalytic" evidence="5">
    <location>
        <begin position="7"/>
        <end position="109"/>
    </location>
</feature>
<feature type="binding site" evidence="3">
    <location>
        <position position="96"/>
    </location>
    <ligand>
        <name>Zn(2+)</name>
        <dbReference type="ChEBI" id="CHEBI:29105"/>
    </ligand>
</feature>
<organism evidence="6 7">
    <name type="scientific">Terriglobus albidus</name>
    <dbReference type="NCBI Taxonomy" id="1592106"/>
    <lineage>
        <taxon>Bacteria</taxon>
        <taxon>Pseudomonadati</taxon>
        <taxon>Acidobacteriota</taxon>
        <taxon>Terriglobia</taxon>
        <taxon>Terriglobales</taxon>
        <taxon>Acidobacteriaceae</taxon>
        <taxon>Terriglobus</taxon>
    </lineage>
</organism>
<dbReference type="GO" id="GO:0008270">
    <property type="term" value="F:zinc ion binding"/>
    <property type="evidence" value="ECO:0007669"/>
    <property type="project" value="InterPro"/>
</dbReference>
<keyword evidence="1 3" id="KW-0479">Metal-binding</keyword>
<feature type="active site" evidence="4">
    <location>
        <position position="191"/>
    </location>
</feature>
<evidence type="ECO:0000256" key="4">
    <source>
        <dbReference type="PIRSR" id="PIRSR036894-2"/>
    </source>
</evidence>
<dbReference type="RefSeq" id="WP_147650100.1">
    <property type="nucleotide sequence ID" value="NZ_CP042806.1"/>
</dbReference>
<reference evidence="6 7" key="1">
    <citation type="submission" date="2019-08" db="EMBL/GenBank/DDBJ databases">
        <title>Complete genome sequence of Terriglobus albidus strain ORNL.</title>
        <authorList>
            <person name="Podar M."/>
        </authorList>
    </citation>
    <scope>NUCLEOTIDE SEQUENCE [LARGE SCALE GENOMIC DNA]</scope>
    <source>
        <strain evidence="6 7">ORNL</strain>
    </source>
</reference>
<dbReference type="InterPro" id="IPR014628">
    <property type="entry name" value="Man6P_isomerase_Firm_short"/>
</dbReference>
<evidence type="ECO:0000256" key="2">
    <source>
        <dbReference type="ARBA" id="ARBA00022833"/>
    </source>
</evidence>
<keyword evidence="6" id="KW-0413">Isomerase</keyword>
<evidence type="ECO:0000313" key="7">
    <source>
        <dbReference type="Proteomes" id="UP000321820"/>
    </source>
</evidence>
<gene>
    <name evidence="6" type="ORF">FTW19_24060</name>
</gene>
<dbReference type="EMBL" id="CP042806">
    <property type="protein sequence ID" value="QEE30803.1"/>
    <property type="molecule type" value="Genomic_DNA"/>
</dbReference>
<dbReference type="Pfam" id="PF20511">
    <property type="entry name" value="PMI_typeI_cat"/>
    <property type="match status" value="1"/>
</dbReference>
<dbReference type="InterPro" id="IPR046457">
    <property type="entry name" value="PMI_typeI_cat"/>
</dbReference>
<dbReference type="CDD" id="cd07010">
    <property type="entry name" value="cupin_PMI_type_I_N_bac"/>
    <property type="match status" value="1"/>
</dbReference>
<dbReference type="GO" id="GO:0005975">
    <property type="term" value="P:carbohydrate metabolic process"/>
    <property type="evidence" value="ECO:0007669"/>
    <property type="project" value="InterPro"/>
</dbReference>
<dbReference type="Proteomes" id="UP000321820">
    <property type="component" value="Chromosome"/>
</dbReference>
<keyword evidence="2 3" id="KW-0862">Zinc</keyword>
<accession>A0A5B9EF25</accession>
<keyword evidence="7" id="KW-1185">Reference proteome</keyword>
<evidence type="ECO:0000256" key="3">
    <source>
        <dbReference type="PIRSR" id="PIRSR036894-1"/>
    </source>
</evidence>
<dbReference type="KEGG" id="talb:FTW19_24060"/>
<dbReference type="PANTHER" id="PTHR42742:SF3">
    <property type="entry name" value="FRUCTOKINASE"/>
    <property type="match status" value="1"/>
</dbReference>
<dbReference type="InterPro" id="IPR014710">
    <property type="entry name" value="RmlC-like_jellyroll"/>
</dbReference>
<name>A0A5B9EF25_9BACT</name>
<dbReference type="InterPro" id="IPR051804">
    <property type="entry name" value="Carb_Metab_Reg_Kinase/Isom"/>
</dbReference>
<dbReference type="GO" id="GO:0004476">
    <property type="term" value="F:mannose-6-phosphate isomerase activity"/>
    <property type="evidence" value="ECO:0007669"/>
    <property type="project" value="InterPro"/>
</dbReference>
<comment type="cofactor">
    <cofactor evidence="3">
        <name>Zn(2+)</name>
        <dbReference type="ChEBI" id="CHEBI:29105"/>
    </cofactor>
    <text evidence="3">Binds 1 zinc ion per subunit.</text>
</comment>